<dbReference type="RefSeq" id="WP_111862907.1">
    <property type="nucleotide sequence ID" value="NZ_QLYX01000001.1"/>
</dbReference>
<accession>A0A365HCP1</accession>
<evidence type="ECO:0000259" key="1">
    <source>
        <dbReference type="Pfam" id="PF04149"/>
    </source>
</evidence>
<comment type="caution">
    <text evidence="2">The sequence shown here is derived from an EMBL/GenBank/DDBJ whole genome shotgun (WGS) entry which is preliminary data.</text>
</comment>
<evidence type="ECO:0000313" key="3">
    <source>
        <dbReference type="Proteomes" id="UP000251891"/>
    </source>
</evidence>
<reference evidence="2 3" key="1">
    <citation type="submission" date="2018-06" db="EMBL/GenBank/DDBJ databases">
        <title>Actinomadura craniellae sp. nov. isolated from marine sponge Craniella sp.</title>
        <authorList>
            <person name="Li L."/>
            <person name="Xu Q.H."/>
            <person name="Lin H.W."/>
            <person name="Lu Y.H."/>
        </authorList>
    </citation>
    <scope>NUCLEOTIDE SEQUENCE [LARGE SCALE GENOMIC DNA]</scope>
    <source>
        <strain evidence="2 3">LHW63021</strain>
    </source>
</reference>
<dbReference type="Pfam" id="PF04149">
    <property type="entry name" value="DUF397"/>
    <property type="match status" value="1"/>
</dbReference>
<dbReference type="Proteomes" id="UP000251891">
    <property type="component" value="Unassembled WGS sequence"/>
</dbReference>
<sequence>MATHDLSRAVWRKSSHSNGQGECVQVASAMGVVAIRDSKNPGGPHIAVLADEWNAFLAAVKTGTLDSER</sequence>
<dbReference type="OrthoDB" id="3431580at2"/>
<proteinExistence type="predicted"/>
<dbReference type="InterPro" id="IPR007278">
    <property type="entry name" value="DUF397"/>
</dbReference>
<name>A0A365HCP1_9ACTN</name>
<organism evidence="2 3">
    <name type="scientific">Actinomadura craniellae</name>
    <dbReference type="NCBI Taxonomy" id="2231787"/>
    <lineage>
        <taxon>Bacteria</taxon>
        <taxon>Bacillati</taxon>
        <taxon>Actinomycetota</taxon>
        <taxon>Actinomycetes</taxon>
        <taxon>Streptosporangiales</taxon>
        <taxon>Thermomonosporaceae</taxon>
        <taxon>Actinomadura</taxon>
    </lineage>
</organism>
<protein>
    <submittedName>
        <fullName evidence="2">DUF397 domain-containing protein</fullName>
    </submittedName>
</protein>
<dbReference type="AlphaFoldDB" id="A0A365HCP1"/>
<keyword evidence="3" id="KW-1185">Reference proteome</keyword>
<feature type="domain" description="DUF397" evidence="1">
    <location>
        <begin position="9"/>
        <end position="61"/>
    </location>
</feature>
<evidence type="ECO:0000313" key="2">
    <source>
        <dbReference type="EMBL" id="RAY16857.1"/>
    </source>
</evidence>
<gene>
    <name evidence="2" type="ORF">DPM19_01435</name>
</gene>
<dbReference type="EMBL" id="QLYX01000001">
    <property type="protein sequence ID" value="RAY16857.1"/>
    <property type="molecule type" value="Genomic_DNA"/>
</dbReference>